<dbReference type="Gene3D" id="3.10.450.50">
    <property type="match status" value="1"/>
</dbReference>
<evidence type="ECO:0000313" key="2">
    <source>
        <dbReference type="EMBL" id="MDK2595341.1"/>
    </source>
</evidence>
<feature type="chain" id="PRO_5045289827" description="Nuclear transport factor 2 family protein" evidence="1">
    <location>
        <begin position="19"/>
        <end position="166"/>
    </location>
</feature>
<evidence type="ECO:0008006" key="4">
    <source>
        <dbReference type="Google" id="ProtNLM"/>
    </source>
</evidence>
<name>A0ABT7EJZ5_9GAMM</name>
<dbReference type="InterPro" id="IPR032710">
    <property type="entry name" value="NTF2-like_dom_sf"/>
</dbReference>
<dbReference type="SUPFAM" id="SSF54427">
    <property type="entry name" value="NTF2-like"/>
    <property type="match status" value="1"/>
</dbReference>
<keyword evidence="3" id="KW-1185">Reference proteome</keyword>
<comment type="caution">
    <text evidence="2">The sequence shown here is derived from an EMBL/GenBank/DDBJ whole genome shotgun (WGS) entry which is preliminary data.</text>
</comment>
<keyword evidence="1" id="KW-0732">Signal</keyword>
<proteinExistence type="predicted"/>
<gene>
    <name evidence="2" type="ORF">QNM18_09825</name>
</gene>
<evidence type="ECO:0000256" key="1">
    <source>
        <dbReference type="SAM" id="SignalP"/>
    </source>
</evidence>
<sequence>MRFMFMISLVCLAFGSVASNTPQSVVNSLFQAMSHEPQKKPDIDILKQLFHPEAKVFGVHLKKGMPSLMSLSGQEFIKLLDKASEKGFYECEIVRKVQTYDRFSHVYSVAESRFNKGQKHPDFTGVNSIQLYKADQKWQIMSLYYQVENPDKAIELEGGKSGVCLN</sequence>
<dbReference type="Proteomes" id="UP001231915">
    <property type="component" value="Unassembled WGS sequence"/>
</dbReference>
<accession>A0ABT7EJZ5</accession>
<dbReference type="RefSeq" id="WP_284137070.1">
    <property type="nucleotide sequence ID" value="NZ_JASJUT010000003.1"/>
</dbReference>
<feature type="signal peptide" evidence="1">
    <location>
        <begin position="1"/>
        <end position="18"/>
    </location>
</feature>
<protein>
    <recommendedName>
        <fullName evidence="4">Nuclear transport factor 2 family protein</fullName>
    </recommendedName>
</protein>
<evidence type="ECO:0000313" key="3">
    <source>
        <dbReference type="Proteomes" id="UP001231915"/>
    </source>
</evidence>
<organism evidence="2 3">
    <name type="scientific">Pseudoalteromonas obscura</name>
    <dbReference type="NCBI Taxonomy" id="3048491"/>
    <lineage>
        <taxon>Bacteria</taxon>
        <taxon>Pseudomonadati</taxon>
        <taxon>Pseudomonadota</taxon>
        <taxon>Gammaproteobacteria</taxon>
        <taxon>Alteromonadales</taxon>
        <taxon>Pseudoalteromonadaceae</taxon>
        <taxon>Pseudoalteromonas</taxon>
    </lineage>
</organism>
<dbReference type="EMBL" id="JASJUT010000003">
    <property type="protein sequence ID" value="MDK2595341.1"/>
    <property type="molecule type" value="Genomic_DNA"/>
</dbReference>
<reference evidence="2 3" key="1">
    <citation type="submission" date="2023-05" db="EMBL/GenBank/DDBJ databases">
        <title>Pseudoalteromonas ardens sp. nov., Pseudoalteromonas obscura sp. nov., and Pseudoalteromonas umbrosa sp. nov., isolated from the coral Montipora capitata.</title>
        <authorList>
            <person name="Thomas E.M."/>
            <person name="Smith E.M."/>
            <person name="Papke E."/>
            <person name="Shlafstein M.D."/>
            <person name="Oline D.K."/>
            <person name="Videau P."/>
            <person name="Saw J.H."/>
            <person name="Strangman W.K."/>
            <person name="Ushijima B."/>
        </authorList>
    </citation>
    <scope>NUCLEOTIDE SEQUENCE [LARGE SCALE GENOMIC DNA]</scope>
    <source>
        <strain evidence="2 3">P94</strain>
    </source>
</reference>